<comment type="caution">
    <text evidence="1">The sequence shown here is derived from an EMBL/GenBank/DDBJ whole genome shotgun (WGS) entry which is preliminary data.</text>
</comment>
<keyword evidence="2" id="KW-1185">Reference proteome</keyword>
<evidence type="ECO:0000313" key="2">
    <source>
        <dbReference type="Proteomes" id="UP001166291"/>
    </source>
</evidence>
<dbReference type="EMBL" id="JAHWDQ010000002">
    <property type="protein sequence ID" value="MBW2941121.1"/>
    <property type="molecule type" value="Genomic_DNA"/>
</dbReference>
<dbReference type="Proteomes" id="UP001166291">
    <property type="component" value="Unassembled WGS sequence"/>
</dbReference>
<organism evidence="1 2">
    <name type="scientific">Zhongshania aquimaris</name>
    <dbReference type="NCBI Taxonomy" id="2857107"/>
    <lineage>
        <taxon>Bacteria</taxon>
        <taxon>Pseudomonadati</taxon>
        <taxon>Pseudomonadota</taxon>
        <taxon>Gammaproteobacteria</taxon>
        <taxon>Cellvibrionales</taxon>
        <taxon>Spongiibacteraceae</taxon>
        <taxon>Zhongshania</taxon>
    </lineage>
</organism>
<evidence type="ECO:0000313" key="1">
    <source>
        <dbReference type="EMBL" id="MBW2941121.1"/>
    </source>
</evidence>
<reference evidence="1" key="1">
    <citation type="submission" date="2021-07" db="EMBL/GenBank/DDBJ databases">
        <title>Zhongshania sp. CAU 1632 isolated from seawater.</title>
        <authorList>
            <person name="Kim W."/>
        </authorList>
    </citation>
    <scope>NUCLEOTIDE SEQUENCE</scope>
    <source>
        <strain evidence="1">CAU 1632</strain>
    </source>
</reference>
<name>A0ABS6VS78_9GAMM</name>
<sequence length="331" mass="37868">MTMIDEKTLTQFGIKLEDEFPHVFSEDHEDWNESYFFDWYDREGHNAGHCRIAWHPVQKRVLFWLYIFNGSEWMIIEEYRLPFSELKLNADKSVFSYSGWGLAFDYVATAALNAGKLTVSGFARVVSGHRQGLVLPVSLNLAFQALGPAHSRGAGTVENHSAEGFSTNRYEQPIAAELQLAIDADKYLIGVRGERDHSWGPRPWDMEWQFFVVNSEHFSLQSTVVNIPDWPTIQMGYYQATEKEMEHLSKVEFDLVFDAADPTKAVQGSFSLVCDSGRQISGRIETISGMEIDITHTFATPKRTEYRRSLVRCFIEGEDAVIGWLECNRQI</sequence>
<dbReference type="RefSeq" id="WP_219043373.1">
    <property type="nucleotide sequence ID" value="NZ_JAHWDQ010000002.1"/>
</dbReference>
<accession>A0ABS6VS78</accession>
<proteinExistence type="predicted"/>
<evidence type="ECO:0008006" key="3">
    <source>
        <dbReference type="Google" id="ProtNLM"/>
    </source>
</evidence>
<protein>
    <recommendedName>
        <fullName evidence="3">AttH domain-containing protein</fullName>
    </recommendedName>
</protein>
<gene>
    <name evidence="1" type="ORF">KXJ70_10050</name>
</gene>